<evidence type="ECO:0000313" key="10">
    <source>
        <dbReference type="Proteomes" id="UP000215509"/>
    </source>
</evidence>
<evidence type="ECO:0000256" key="1">
    <source>
        <dbReference type="ARBA" id="ARBA00004613"/>
    </source>
</evidence>
<sequence>MIRKHLFSALSVLLLFGSIPVHAGAATTGTTTASSSSVTAQTYAPTVIDLYPEADAGVFKSNATRNYGTTNSFGLKNGFGEAYLRFDLSRLEGFPVTANVYMKTTSSSALYAPINIINIDDDTWVEGTKNNATASEGEITWNNKPKVGKEIVKDTFVVTPDNTLYPTTANQLVYADVTPSVIKEMNGNQKLSFSLQSTGGDYTNFSSREAASQANRPRLQVTVDRSYSFPARSLSVREGQSLTIPLNKQTMDGTDVTLAVYGLPNGAVFDPGAATITWTPNFSQAGVYPLTITASKQGLTASAKIVVTVADEPNAPEFVPLNNISAQEGSSVHFSVYATNPLGKALPYQAEGLPDGAVFNATTGEFDWTPSYRQSGAYNVVFSANNGAFVSKQNVKIDVKDINWPLLAPIEDQEVEQQQALKFLVQGWDPEGGTITYQASAVPYGATLDARTGVFRWVPEPDQTGYYTIGITATNGIAVSPVLPVNIAVVPKEDSDAKELYAKAEIGTKNGQFFKSAKEKLNQAISEADQVLSKPNASQDQINQAKASLKQAVEAFKSTVIKKPDGDLNNDNSINYEDLAELTANYGVESAADPSADVDGNGAIRLSDLVFVAKRVTQGDGLVKRTFNLLPDVDEYVTGGSSSGSSFDWLNELQIQNSGADDANTHEAFLKFNVSASQLPGVILHANFKMTLASTTDSVYGTPIATEFVANDQWDAYDWKQPNISYSNRPSSTPIYNGTATVVDGENGRKEYGIGVTGTILHEQSGNGSVTLRVNAAAQNGQLYRFISKEGGTTDEMPHLEVTSMVTTQTAAAYDNIESDLKDLQLGELTAVTSNLNFATLGAKGTNFKWTSSDEQIVTDQGVVTRPGAKLEDKSIYVNLTAVNGTITVKQRYRIIVLKDMQSAAPASADVAVTPVVVEDEVRGLIKDKWNNQFTDVNYPTQILTNVIEVNPEESIQNAIDTVSAQGGGVVYLKEGLHIINSPITIRSKVTLVGQGERNTIVKQGPNFTGTAFNGDTQTVQLTDIVFKDFTLEGTRGTSSNTGGENGIVFAGKDLVTAPHARIMLQRMTIKNWSGMGMHFKRVTDIIMDHVTSDYNGETNGLYHNLYFLYDNRILQSDSDFSRPARGKGAKYTSTQNVIAQRITIKDTLGNGIQSDNSGADHIIFHKYSITGAGGVAMWFPCENFSNKYVYTEDPTYAPQYVILSRVNLSHNRTGGIWRSVRNTYIVNSTFNNDRDDLQLLNSDVKFENTTFTHAPVYYTSVWDLPDPIL</sequence>
<feature type="domain" description="Carbohydrate-binding module family 96" evidence="8">
    <location>
        <begin position="627"/>
        <end position="803"/>
    </location>
</feature>
<dbReference type="SUPFAM" id="SSF51126">
    <property type="entry name" value="Pectin lyase-like"/>
    <property type="match status" value="1"/>
</dbReference>
<dbReference type="SUPFAM" id="SSF49313">
    <property type="entry name" value="Cadherin-like"/>
    <property type="match status" value="3"/>
</dbReference>
<dbReference type="InterPro" id="IPR036439">
    <property type="entry name" value="Dockerin_dom_sf"/>
</dbReference>
<dbReference type="Pfam" id="PF07554">
    <property type="entry name" value="FIVAR"/>
    <property type="match status" value="1"/>
</dbReference>
<dbReference type="NCBIfam" id="NF033679">
    <property type="entry name" value="DNRLRE_dom"/>
    <property type="match status" value="2"/>
</dbReference>
<dbReference type="GO" id="GO:0005576">
    <property type="term" value="C:extracellular region"/>
    <property type="evidence" value="ECO:0007669"/>
    <property type="project" value="UniProtKB-SubCell"/>
</dbReference>
<comment type="subcellular location">
    <subcellularLocation>
        <location evidence="1">Secreted</location>
    </subcellularLocation>
</comment>
<dbReference type="InterPro" id="IPR013783">
    <property type="entry name" value="Ig-like_fold"/>
</dbReference>
<dbReference type="InterPro" id="IPR012334">
    <property type="entry name" value="Pectin_lyas_fold"/>
</dbReference>
<protein>
    <recommendedName>
        <fullName evidence="2">Probable pectate lyase C</fullName>
    </recommendedName>
</protein>
<dbReference type="Pfam" id="PF24517">
    <property type="entry name" value="CBM96"/>
    <property type="match status" value="2"/>
</dbReference>
<evidence type="ECO:0000256" key="3">
    <source>
        <dbReference type="ARBA" id="ARBA00022525"/>
    </source>
</evidence>
<evidence type="ECO:0000259" key="6">
    <source>
        <dbReference type="Pfam" id="PF12708"/>
    </source>
</evidence>
<evidence type="ECO:0000259" key="8">
    <source>
        <dbReference type="Pfam" id="PF24517"/>
    </source>
</evidence>
<dbReference type="InterPro" id="IPR024535">
    <property type="entry name" value="RHGA/B-epi-like_pectate_lyase"/>
</dbReference>
<organism evidence="9 10">
    <name type="scientific">Paenibacillus rigui</name>
    <dbReference type="NCBI Taxonomy" id="554312"/>
    <lineage>
        <taxon>Bacteria</taxon>
        <taxon>Bacillati</taxon>
        <taxon>Bacillota</taxon>
        <taxon>Bacilli</taxon>
        <taxon>Bacillales</taxon>
        <taxon>Paenibacillaceae</taxon>
        <taxon>Paenibacillus</taxon>
    </lineage>
</organism>
<dbReference type="InterPro" id="IPR055372">
    <property type="entry name" value="CBM96"/>
</dbReference>
<comment type="caution">
    <text evidence="9">The sequence shown here is derived from an EMBL/GenBank/DDBJ whole genome shotgun (WGS) entry which is preliminary data.</text>
</comment>
<dbReference type="SUPFAM" id="SSF63446">
    <property type="entry name" value="Type I dockerin domain"/>
    <property type="match status" value="1"/>
</dbReference>
<feature type="domain" description="Rhamnogalacturonase A/B/Epimerase-like pectate lyase" evidence="6">
    <location>
        <begin position="954"/>
        <end position="1171"/>
    </location>
</feature>
<reference evidence="9 10" key="1">
    <citation type="submission" date="2017-07" db="EMBL/GenBank/DDBJ databases">
        <title>Genome sequencing and assembly of Paenibacillus rigui.</title>
        <authorList>
            <person name="Mayilraj S."/>
        </authorList>
    </citation>
    <scope>NUCLEOTIDE SEQUENCE [LARGE SCALE GENOMIC DNA]</scope>
    <source>
        <strain evidence="9 10">JCM 16352</strain>
    </source>
</reference>
<dbReference type="Gene3D" id="2.60.40.10">
    <property type="entry name" value="Immunoglobulins"/>
    <property type="match status" value="3"/>
</dbReference>
<dbReference type="PROSITE" id="PS00018">
    <property type="entry name" value="EF_HAND_1"/>
    <property type="match status" value="1"/>
</dbReference>
<dbReference type="GO" id="GO:0000272">
    <property type="term" value="P:polysaccharide catabolic process"/>
    <property type="evidence" value="ECO:0007669"/>
    <property type="project" value="InterPro"/>
</dbReference>
<dbReference type="GO" id="GO:0016020">
    <property type="term" value="C:membrane"/>
    <property type="evidence" value="ECO:0007669"/>
    <property type="project" value="InterPro"/>
</dbReference>
<dbReference type="Gene3D" id="2.160.20.10">
    <property type="entry name" value="Single-stranded right-handed beta-helix, Pectin lyase-like"/>
    <property type="match status" value="1"/>
</dbReference>
<dbReference type="RefSeq" id="WP_094014472.1">
    <property type="nucleotide sequence ID" value="NZ_NMQW01000012.1"/>
</dbReference>
<keyword evidence="4 5" id="KW-0732">Signal</keyword>
<dbReference type="InterPro" id="IPR011050">
    <property type="entry name" value="Pectin_lyase_fold/virulence"/>
</dbReference>
<dbReference type="Gene3D" id="1.10.1330.10">
    <property type="entry name" value="Dockerin domain"/>
    <property type="match status" value="1"/>
</dbReference>
<keyword evidence="3" id="KW-0964">Secreted</keyword>
<evidence type="ECO:0000259" key="7">
    <source>
        <dbReference type="Pfam" id="PF20578"/>
    </source>
</evidence>
<dbReference type="Gene3D" id="1.20.1270.90">
    <property type="entry name" value="AF1782-like"/>
    <property type="match status" value="1"/>
</dbReference>
<dbReference type="InterPro" id="IPR015919">
    <property type="entry name" value="Cadherin-like_sf"/>
</dbReference>
<dbReference type="EMBL" id="NMQW01000012">
    <property type="protein sequence ID" value="OXM86923.1"/>
    <property type="molecule type" value="Genomic_DNA"/>
</dbReference>
<keyword evidence="10" id="KW-1185">Reference proteome</keyword>
<feature type="chain" id="PRO_5038982454" description="Probable pectate lyase C" evidence="5">
    <location>
        <begin position="24"/>
        <end position="1270"/>
    </location>
</feature>
<evidence type="ECO:0000313" key="9">
    <source>
        <dbReference type="EMBL" id="OXM86923.1"/>
    </source>
</evidence>
<dbReference type="AlphaFoldDB" id="A0A229UUA0"/>
<accession>A0A229UUA0</accession>
<evidence type="ECO:0000256" key="4">
    <source>
        <dbReference type="ARBA" id="ARBA00022729"/>
    </source>
</evidence>
<dbReference type="Pfam" id="PF20578">
    <property type="entry name" value="aBig_2"/>
    <property type="match status" value="1"/>
</dbReference>
<dbReference type="Pfam" id="PF12708">
    <property type="entry name" value="Pect-lyase_RHGA_epim"/>
    <property type="match status" value="1"/>
</dbReference>
<dbReference type="Pfam" id="PF05345">
    <property type="entry name" value="He_PIG"/>
    <property type="match status" value="3"/>
</dbReference>
<gene>
    <name evidence="9" type="ORF">CF651_08750</name>
</gene>
<feature type="domain" description="Atrophied bacterial Ig" evidence="7">
    <location>
        <begin position="819"/>
        <end position="899"/>
    </location>
</feature>
<dbReference type="GO" id="GO:0005509">
    <property type="term" value="F:calcium ion binding"/>
    <property type="evidence" value="ECO:0007669"/>
    <property type="project" value="InterPro"/>
</dbReference>
<proteinExistence type="predicted"/>
<dbReference type="InterPro" id="IPR046780">
    <property type="entry name" value="aBig_2"/>
</dbReference>
<evidence type="ECO:0000256" key="2">
    <source>
        <dbReference type="ARBA" id="ARBA00016512"/>
    </source>
</evidence>
<feature type="domain" description="Carbohydrate-binding module family 96" evidence="8">
    <location>
        <begin position="49"/>
        <end position="222"/>
    </location>
</feature>
<evidence type="ECO:0000256" key="5">
    <source>
        <dbReference type="SAM" id="SignalP"/>
    </source>
</evidence>
<dbReference type="InterPro" id="IPR018247">
    <property type="entry name" value="EF_Hand_1_Ca_BS"/>
</dbReference>
<dbReference type="OrthoDB" id="154460at2"/>
<dbReference type="Proteomes" id="UP000215509">
    <property type="component" value="Unassembled WGS sequence"/>
</dbReference>
<name>A0A229UUA0_9BACL</name>
<feature type="signal peptide" evidence="5">
    <location>
        <begin position="1"/>
        <end position="23"/>
    </location>
</feature>